<dbReference type="PANTHER" id="PTHR44051:SF8">
    <property type="entry name" value="GLUTATHIONE S-TRANSFERASE GSTA"/>
    <property type="match status" value="1"/>
</dbReference>
<dbReference type="Gene3D" id="3.40.30.10">
    <property type="entry name" value="Glutaredoxin"/>
    <property type="match status" value="1"/>
</dbReference>
<dbReference type="Gene3D" id="1.20.1050.10">
    <property type="match status" value="1"/>
</dbReference>
<evidence type="ECO:0000259" key="2">
    <source>
        <dbReference type="PROSITE" id="PS50404"/>
    </source>
</evidence>
<proteinExistence type="inferred from homology"/>
<feature type="domain" description="GST N-terminal" evidence="2">
    <location>
        <begin position="1"/>
        <end position="84"/>
    </location>
</feature>
<dbReference type="GO" id="GO:0016740">
    <property type="term" value="F:transferase activity"/>
    <property type="evidence" value="ECO:0007669"/>
    <property type="project" value="UniProtKB-KW"/>
</dbReference>
<dbReference type="InterPro" id="IPR004046">
    <property type="entry name" value="GST_C"/>
</dbReference>
<dbReference type="Proteomes" id="UP000318483">
    <property type="component" value="Chromosome"/>
</dbReference>
<dbReference type="PROSITE" id="PS50404">
    <property type="entry name" value="GST_NTER"/>
    <property type="match status" value="1"/>
</dbReference>
<dbReference type="Pfam" id="PF02798">
    <property type="entry name" value="GST_N"/>
    <property type="match status" value="1"/>
</dbReference>
<dbReference type="PANTHER" id="PTHR44051">
    <property type="entry name" value="GLUTATHIONE S-TRANSFERASE-RELATED"/>
    <property type="match status" value="1"/>
</dbReference>
<dbReference type="CDD" id="cd03046">
    <property type="entry name" value="GST_N_GTT1_like"/>
    <property type="match status" value="1"/>
</dbReference>
<dbReference type="SFLD" id="SFLDS00019">
    <property type="entry name" value="Glutathione_Transferase_(cytos"/>
    <property type="match status" value="1"/>
</dbReference>
<dbReference type="AlphaFoldDB" id="A0A5B8IQ08"/>
<evidence type="ECO:0000256" key="1">
    <source>
        <dbReference type="RuleBase" id="RU003494"/>
    </source>
</evidence>
<gene>
    <name evidence="3" type="ORF">FPZ52_01030</name>
</gene>
<dbReference type="InterPro" id="IPR040079">
    <property type="entry name" value="Glutathione_S-Trfase"/>
</dbReference>
<dbReference type="OrthoDB" id="5740960at2"/>
<dbReference type="SUPFAM" id="SSF47616">
    <property type="entry name" value="GST C-terminal domain-like"/>
    <property type="match status" value="1"/>
</dbReference>
<dbReference type="EMBL" id="CP042261">
    <property type="protein sequence ID" value="QDY68342.1"/>
    <property type="molecule type" value="Genomic_DNA"/>
</dbReference>
<dbReference type="CDD" id="cd03207">
    <property type="entry name" value="GST_C_8"/>
    <property type="match status" value="1"/>
</dbReference>
<dbReference type="InterPro" id="IPR036249">
    <property type="entry name" value="Thioredoxin-like_sf"/>
</dbReference>
<reference evidence="3 4" key="1">
    <citation type="submission" date="2019-07" db="EMBL/GenBank/DDBJ databases">
        <title>Litoreibacter alkalisoli sp. nov., isolated from saline-alkaline soil.</title>
        <authorList>
            <person name="Wang S."/>
            <person name="Xu L."/>
            <person name="Xing Y.-T."/>
            <person name="Sun J.-Q."/>
        </authorList>
    </citation>
    <scope>NUCLEOTIDE SEQUENCE [LARGE SCALE GENOMIC DNA]</scope>
    <source>
        <strain evidence="3 4">LN3S51</strain>
    </source>
</reference>
<evidence type="ECO:0000313" key="3">
    <source>
        <dbReference type="EMBL" id="QDY68342.1"/>
    </source>
</evidence>
<protein>
    <submittedName>
        <fullName evidence="3">Glutathione S-transferase family protein</fullName>
    </submittedName>
</protein>
<dbReference type="InterPro" id="IPR036282">
    <property type="entry name" value="Glutathione-S-Trfase_C_sf"/>
</dbReference>
<dbReference type="InterPro" id="IPR004045">
    <property type="entry name" value="Glutathione_S-Trfase_N"/>
</dbReference>
<keyword evidence="4" id="KW-1185">Reference proteome</keyword>
<dbReference type="Pfam" id="PF00043">
    <property type="entry name" value="GST_C"/>
    <property type="match status" value="1"/>
</dbReference>
<dbReference type="SUPFAM" id="SSF52833">
    <property type="entry name" value="Thioredoxin-like"/>
    <property type="match status" value="1"/>
</dbReference>
<comment type="similarity">
    <text evidence="1">Belongs to the GST superfamily.</text>
</comment>
<accession>A0A5B8IQ08</accession>
<keyword evidence="3" id="KW-0808">Transferase</keyword>
<dbReference type="RefSeq" id="WP_146362875.1">
    <property type="nucleotide sequence ID" value="NZ_CP042261.1"/>
</dbReference>
<name>A0A5B8IQ08_9RHOB</name>
<sequence length="204" mass="22889">MTLKLYHAPHSRSSRIISQLFEMDLMDAVDIIHVTIPRQDGSGGRDPNNPHPEGKVPLLVHDDITIWESGAIMQYLTDLFPDRGFGAAPGDAKRGLYLSWLYYYGDVMEPVIVHKYAELTHPALQTTFRGFEEMTERLANGLKDQPFLLGDSYTAADLLVHSPFAWFADFTPDVPVIKDWVARCTSRDAATKTMEFDADLMAAA</sequence>
<dbReference type="KEGG" id="lit:FPZ52_01030"/>
<organism evidence="3 4">
    <name type="scientific">Qingshengfaniella alkalisoli</name>
    <dbReference type="NCBI Taxonomy" id="2599296"/>
    <lineage>
        <taxon>Bacteria</taxon>
        <taxon>Pseudomonadati</taxon>
        <taxon>Pseudomonadota</taxon>
        <taxon>Alphaproteobacteria</taxon>
        <taxon>Rhodobacterales</taxon>
        <taxon>Paracoccaceae</taxon>
        <taxon>Qingshengfaniella</taxon>
    </lineage>
</organism>
<evidence type="ECO:0000313" key="4">
    <source>
        <dbReference type="Proteomes" id="UP000318483"/>
    </source>
</evidence>